<keyword evidence="2" id="KW-1185">Reference proteome</keyword>
<accession>A0ACC0HYN6</accession>
<dbReference type="EMBL" id="CM045759">
    <property type="protein sequence ID" value="KAI8018199.1"/>
    <property type="molecule type" value="Genomic_DNA"/>
</dbReference>
<name>A0ACC0HYN6_9ERIC</name>
<evidence type="ECO:0000313" key="1">
    <source>
        <dbReference type="EMBL" id="KAI8018199.1"/>
    </source>
</evidence>
<sequence length="66" mass="7791">MKDLNVSIERFEESSSYDKRKELQSDYEISEDENRTRIGSLKKKTVNASNKIKHSLKKKSKEKNEN</sequence>
<comment type="caution">
    <text evidence="1">The sequence shown here is derived from an EMBL/GenBank/DDBJ whole genome shotgun (WGS) entry which is preliminary data.</text>
</comment>
<dbReference type="Proteomes" id="UP001060215">
    <property type="component" value="Chromosome 2"/>
</dbReference>
<proteinExistence type="predicted"/>
<reference evidence="1 2" key="1">
    <citation type="journal article" date="2022" name="Plant J.">
        <title>Chromosome-level genome of Camellia lanceoleosa provides a valuable resource for understanding genome evolution and self-incompatibility.</title>
        <authorList>
            <person name="Gong W."/>
            <person name="Xiao S."/>
            <person name="Wang L."/>
            <person name="Liao Z."/>
            <person name="Chang Y."/>
            <person name="Mo W."/>
            <person name="Hu G."/>
            <person name="Li W."/>
            <person name="Zhao G."/>
            <person name="Zhu H."/>
            <person name="Hu X."/>
            <person name="Ji K."/>
            <person name="Xiang X."/>
            <person name="Song Q."/>
            <person name="Yuan D."/>
            <person name="Jin S."/>
            <person name="Zhang L."/>
        </authorList>
    </citation>
    <scope>NUCLEOTIDE SEQUENCE [LARGE SCALE GENOMIC DNA]</scope>
    <source>
        <strain evidence="1">SQ_2022a</strain>
    </source>
</reference>
<evidence type="ECO:0000313" key="2">
    <source>
        <dbReference type="Proteomes" id="UP001060215"/>
    </source>
</evidence>
<organism evidence="1 2">
    <name type="scientific">Camellia lanceoleosa</name>
    <dbReference type="NCBI Taxonomy" id="1840588"/>
    <lineage>
        <taxon>Eukaryota</taxon>
        <taxon>Viridiplantae</taxon>
        <taxon>Streptophyta</taxon>
        <taxon>Embryophyta</taxon>
        <taxon>Tracheophyta</taxon>
        <taxon>Spermatophyta</taxon>
        <taxon>Magnoliopsida</taxon>
        <taxon>eudicotyledons</taxon>
        <taxon>Gunneridae</taxon>
        <taxon>Pentapetalae</taxon>
        <taxon>asterids</taxon>
        <taxon>Ericales</taxon>
        <taxon>Theaceae</taxon>
        <taxon>Camellia</taxon>
    </lineage>
</organism>
<protein>
    <submittedName>
        <fullName evidence="1">Phosphatidylinositol/phosphatidylcholine transfer protein SFH6</fullName>
    </submittedName>
</protein>
<gene>
    <name evidence="1" type="ORF">LOK49_LG04G00853</name>
</gene>